<comment type="function">
    <text evidence="1 9">Acts as a chaperone.</text>
</comment>
<keyword evidence="7 9" id="KW-0346">Stress response</keyword>
<dbReference type="PROSITE" id="PS01036">
    <property type="entry name" value="HSP70_3"/>
    <property type="match status" value="1"/>
</dbReference>
<feature type="compositionally biased region" description="Acidic residues" evidence="11">
    <location>
        <begin position="598"/>
        <end position="611"/>
    </location>
</feature>
<dbReference type="PANTHER" id="PTHR19375">
    <property type="entry name" value="HEAT SHOCK PROTEIN 70KDA"/>
    <property type="match status" value="1"/>
</dbReference>
<feature type="compositionally biased region" description="Low complexity" evidence="11">
    <location>
        <begin position="579"/>
        <end position="590"/>
    </location>
</feature>
<sequence>MGKVIGIDLGTTNSCVAFMDGNEAVVIPNAEGGRTTPSVVGFSKTGERLVGEAAKRQAITNPEKTIISIKRYIGTNHKVEIDDKSYSPQEISAMILQKLKADAEAYLGEPVTQAVITVPAYFNDSQRQATKDAGRIAGLEVLRIINEPTAAALAYGMEKTEDQKILVFDLGGGTFDVSILELGDGVFEVLSTSGDNQLGGDDFDQVIIDYLVQEFKKENGIDISHDKMAMQRLKDAAEKAKKDLSGVLTTTISLPFLTADATGPKHLEVSLTRAKFEELSADLIERTMVPTRQALSDAGLTPNDIDRVILVGGSTRIPAVQEAIKRLIGKEPSKGVNPDEVVAMGAAIQGGVLSGDVKDIVLLDVTPLSLGIETLGGVFTKLIERNTTIPTEKSQIFSTAADNQTSVDIHVLQGERPMAADNKPLGRFQLTDIPPAPRGVPQIEVTFKIDANGIVHVSAKDKATGKSQAITIQSSGGLSDEEIERMVKEAELHAEEDKKRQEAVELRNKADQLIFTTEKTIKDLGDKVGATELEQANKAKDELKKALEDNNQEEIKKGIEVLEQAVQQLSVKLYEKMQQEANQAQGAEASASKKDDNVVDAEYEEVKDEEK</sequence>
<evidence type="ECO:0000256" key="2">
    <source>
        <dbReference type="ARBA" id="ARBA00007381"/>
    </source>
</evidence>
<dbReference type="HAMAP" id="MF_00332">
    <property type="entry name" value="DnaK"/>
    <property type="match status" value="1"/>
</dbReference>
<evidence type="ECO:0000256" key="6">
    <source>
        <dbReference type="ARBA" id="ARBA00022840"/>
    </source>
</evidence>
<dbReference type="Pfam" id="PF00012">
    <property type="entry name" value="HSP70"/>
    <property type="match status" value="1"/>
</dbReference>
<protein>
    <recommendedName>
        <fullName evidence="3 9">Chaperone protein DnaK</fullName>
    </recommendedName>
    <alternativeName>
        <fullName evidence="9">HSP70</fullName>
    </alternativeName>
    <alternativeName>
        <fullName evidence="9">Heat shock 70 kDa protein</fullName>
    </alternativeName>
    <alternativeName>
        <fullName evidence="9">Heat shock protein 70</fullName>
    </alternativeName>
</protein>
<dbReference type="Gene3D" id="2.60.34.10">
    <property type="entry name" value="Substrate Binding Domain Of DNAk, Chain A, domain 1"/>
    <property type="match status" value="1"/>
</dbReference>
<name>A0AA46AEG2_9BACL</name>
<dbReference type="Gene3D" id="3.30.420.40">
    <property type="match status" value="2"/>
</dbReference>
<proteinExistence type="evidence at transcript level"/>
<evidence type="ECO:0000256" key="5">
    <source>
        <dbReference type="ARBA" id="ARBA00022741"/>
    </source>
</evidence>
<dbReference type="EMBL" id="FXTU01000002">
    <property type="protein sequence ID" value="SMP12650.1"/>
    <property type="molecule type" value="Genomic_DNA"/>
</dbReference>
<dbReference type="FunFam" id="3.30.420.40:FF:000071">
    <property type="entry name" value="Molecular chaperone DnaK"/>
    <property type="match status" value="1"/>
</dbReference>
<keyword evidence="13" id="KW-1185">Reference proteome</keyword>
<dbReference type="NCBIfam" id="TIGR02350">
    <property type="entry name" value="prok_dnaK"/>
    <property type="match status" value="1"/>
</dbReference>
<dbReference type="Gene3D" id="3.90.640.10">
    <property type="entry name" value="Actin, Chain A, domain 4"/>
    <property type="match status" value="1"/>
</dbReference>
<dbReference type="SUPFAM" id="SSF100934">
    <property type="entry name" value="Heat shock protein 70kD (HSP70), C-terminal subdomain"/>
    <property type="match status" value="1"/>
</dbReference>
<dbReference type="InterPro" id="IPR043129">
    <property type="entry name" value="ATPase_NBD"/>
</dbReference>
<dbReference type="RefSeq" id="WP_102992983.1">
    <property type="nucleotide sequence ID" value="NZ_FXTU01000002.1"/>
</dbReference>
<comment type="similarity">
    <text evidence="2 9 10">Belongs to the heat shock protein 70 family.</text>
</comment>
<dbReference type="SUPFAM" id="SSF53067">
    <property type="entry name" value="Actin-like ATPase domain"/>
    <property type="match status" value="2"/>
</dbReference>
<dbReference type="FunFam" id="3.90.640.10:FF:000003">
    <property type="entry name" value="Molecular chaperone DnaK"/>
    <property type="match status" value="1"/>
</dbReference>
<dbReference type="GO" id="GO:0005524">
    <property type="term" value="F:ATP binding"/>
    <property type="evidence" value="ECO:0007669"/>
    <property type="project" value="UniProtKB-UniRule"/>
</dbReference>
<dbReference type="PRINTS" id="PR00301">
    <property type="entry name" value="HEATSHOCK70"/>
</dbReference>
<evidence type="ECO:0000256" key="1">
    <source>
        <dbReference type="ARBA" id="ARBA00002290"/>
    </source>
</evidence>
<dbReference type="InterPro" id="IPR029047">
    <property type="entry name" value="HSP70_peptide-bd_sf"/>
</dbReference>
<keyword evidence="5 9" id="KW-0547">Nucleotide-binding</keyword>
<dbReference type="NCBIfam" id="NF001413">
    <property type="entry name" value="PRK00290.1"/>
    <property type="match status" value="1"/>
</dbReference>
<keyword evidence="8 9" id="KW-0143">Chaperone</keyword>
<organism evidence="12 13">
    <name type="scientific">Laceyella tengchongensis</name>
    <dbReference type="NCBI Taxonomy" id="574699"/>
    <lineage>
        <taxon>Bacteria</taxon>
        <taxon>Bacillati</taxon>
        <taxon>Bacillota</taxon>
        <taxon>Bacilli</taxon>
        <taxon>Bacillales</taxon>
        <taxon>Thermoactinomycetaceae</taxon>
        <taxon>Laceyella</taxon>
    </lineage>
</organism>
<feature type="region of interest" description="Disordered" evidence="11">
    <location>
        <begin position="578"/>
        <end position="611"/>
    </location>
</feature>
<comment type="induction">
    <text evidence="9">By stress conditions e.g. heat shock.</text>
</comment>
<evidence type="ECO:0000256" key="4">
    <source>
        <dbReference type="ARBA" id="ARBA00022553"/>
    </source>
</evidence>
<evidence type="ECO:0000313" key="12">
    <source>
        <dbReference type="EMBL" id="SMP12650.1"/>
    </source>
</evidence>
<gene>
    <name evidence="9" type="primary">dnaK</name>
    <name evidence="12" type="ORF">SAMN06265361_102380</name>
</gene>
<dbReference type="Gene3D" id="1.20.1270.10">
    <property type="match status" value="1"/>
</dbReference>
<evidence type="ECO:0000256" key="7">
    <source>
        <dbReference type="ARBA" id="ARBA00023016"/>
    </source>
</evidence>
<dbReference type="InterPro" id="IPR013126">
    <property type="entry name" value="Hsp_70_fam"/>
</dbReference>
<dbReference type="CDD" id="cd10234">
    <property type="entry name" value="ASKHA_NBD_HSP70_DnaK-like"/>
    <property type="match status" value="1"/>
</dbReference>
<comment type="caution">
    <text evidence="12">The sequence shown here is derived from an EMBL/GenBank/DDBJ whole genome shotgun (WGS) entry which is preliminary data.</text>
</comment>
<dbReference type="PROSITE" id="PS00297">
    <property type="entry name" value="HSP70_1"/>
    <property type="match status" value="1"/>
</dbReference>
<dbReference type="FunFam" id="1.20.1270.10:FF:000001">
    <property type="entry name" value="Molecular chaperone DnaK"/>
    <property type="match status" value="1"/>
</dbReference>
<evidence type="ECO:0000313" key="13">
    <source>
        <dbReference type="Proteomes" id="UP001157946"/>
    </source>
</evidence>
<dbReference type="FunFam" id="2.60.34.10:FF:000014">
    <property type="entry name" value="Chaperone protein DnaK HSP70"/>
    <property type="match status" value="1"/>
</dbReference>
<reference evidence="12" key="1">
    <citation type="submission" date="2017-05" db="EMBL/GenBank/DDBJ databases">
        <authorList>
            <person name="Varghese N."/>
            <person name="Submissions S."/>
        </authorList>
    </citation>
    <scope>NUCLEOTIDE SEQUENCE</scope>
    <source>
        <strain evidence="12">DSM 45262</strain>
    </source>
</reference>
<evidence type="ECO:0000256" key="3">
    <source>
        <dbReference type="ARBA" id="ARBA00014415"/>
    </source>
</evidence>
<dbReference type="AlphaFoldDB" id="A0AA46AEG2"/>
<dbReference type="InterPro" id="IPR029048">
    <property type="entry name" value="HSP70_C_sf"/>
</dbReference>
<evidence type="ECO:0000256" key="11">
    <source>
        <dbReference type="SAM" id="MobiDB-lite"/>
    </source>
</evidence>
<evidence type="ECO:0000256" key="9">
    <source>
        <dbReference type="HAMAP-Rule" id="MF_00332"/>
    </source>
</evidence>
<accession>A0AA46AEG2</accession>
<dbReference type="InterPro" id="IPR012725">
    <property type="entry name" value="Chaperone_DnaK"/>
</dbReference>
<evidence type="ECO:0000256" key="8">
    <source>
        <dbReference type="ARBA" id="ARBA00023186"/>
    </source>
</evidence>
<dbReference type="SUPFAM" id="SSF100920">
    <property type="entry name" value="Heat shock protein 70kD (HSP70), peptide-binding domain"/>
    <property type="match status" value="1"/>
</dbReference>
<feature type="modified residue" description="Phosphothreonine; by autocatalysis" evidence="9">
    <location>
        <position position="174"/>
    </location>
</feature>
<dbReference type="GO" id="GO:0051082">
    <property type="term" value="F:unfolded protein binding"/>
    <property type="evidence" value="ECO:0007669"/>
    <property type="project" value="InterPro"/>
</dbReference>
<keyword evidence="4 9" id="KW-0597">Phosphoprotein</keyword>
<evidence type="ECO:0000256" key="10">
    <source>
        <dbReference type="RuleBase" id="RU003322"/>
    </source>
</evidence>
<dbReference type="InterPro" id="IPR018181">
    <property type="entry name" value="Heat_shock_70_CS"/>
</dbReference>
<keyword evidence="6 9" id="KW-0067">ATP-binding</keyword>
<dbReference type="GO" id="GO:0140662">
    <property type="term" value="F:ATP-dependent protein folding chaperone"/>
    <property type="evidence" value="ECO:0007669"/>
    <property type="project" value="InterPro"/>
</dbReference>
<dbReference type="PROSITE" id="PS00329">
    <property type="entry name" value="HSP70_2"/>
    <property type="match status" value="1"/>
</dbReference>
<dbReference type="Proteomes" id="UP001157946">
    <property type="component" value="Unassembled WGS sequence"/>
</dbReference>